<feature type="compositionally biased region" description="Basic and acidic residues" evidence="1">
    <location>
        <begin position="796"/>
        <end position="807"/>
    </location>
</feature>
<dbReference type="Proteomes" id="UP000298493">
    <property type="component" value="Unassembled WGS sequence"/>
</dbReference>
<feature type="compositionally biased region" description="Polar residues" evidence="1">
    <location>
        <begin position="587"/>
        <end position="617"/>
    </location>
</feature>
<dbReference type="Pfam" id="PF14616">
    <property type="entry name" value="Rua1_C"/>
    <property type="match status" value="1"/>
</dbReference>
<dbReference type="EMBL" id="SNSC02000005">
    <property type="protein sequence ID" value="TID24500.1"/>
    <property type="molecule type" value="Genomic_DNA"/>
</dbReference>
<dbReference type="PANTHER" id="PTHR28125">
    <property type="entry name" value="MEIOTIC EXPRESSION UP-REGULATED PROTEIN 26"/>
    <property type="match status" value="1"/>
</dbReference>
<feature type="region of interest" description="Disordered" evidence="1">
    <location>
        <begin position="768"/>
        <end position="807"/>
    </location>
</feature>
<feature type="compositionally biased region" description="Polar residues" evidence="1">
    <location>
        <begin position="777"/>
        <end position="794"/>
    </location>
</feature>
<evidence type="ECO:0000313" key="4">
    <source>
        <dbReference type="Proteomes" id="UP000298493"/>
    </source>
</evidence>
<feature type="domain" description="Transcription regulator Rua1 C-terminal" evidence="2">
    <location>
        <begin position="415"/>
        <end position="515"/>
    </location>
</feature>
<dbReference type="PANTHER" id="PTHR28125:SF3">
    <property type="entry name" value="TRANSCRIPTION REGULATOR RUA1 C-TERMINAL DOMAIN-CONTAINING PROTEIN"/>
    <property type="match status" value="1"/>
</dbReference>
<evidence type="ECO:0000256" key="1">
    <source>
        <dbReference type="SAM" id="MobiDB-lite"/>
    </source>
</evidence>
<gene>
    <name evidence="3" type="ORF">E6O75_ATG02865</name>
</gene>
<feature type="region of interest" description="Disordered" evidence="1">
    <location>
        <begin position="539"/>
        <end position="617"/>
    </location>
</feature>
<organism evidence="3 4">
    <name type="scientific">Venturia nashicola</name>
    <dbReference type="NCBI Taxonomy" id="86259"/>
    <lineage>
        <taxon>Eukaryota</taxon>
        <taxon>Fungi</taxon>
        <taxon>Dikarya</taxon>
        <taxon>Ascomycota</taxon>
        <taxon>Pezizomycotina</taxon>
        <taxon>Dothideomycetes</taxon>
        <taxon>Pleosporomycetidae</taxon>
        <taxon>Venturiales</taxon>
        <taxon>Venturiaceae</taxon>
        <taxon>Venturia</taxon>
    </lineage>
</organism>
<feature type="region of interest" description="Disordered" evidence="1">
    <location>
        <begin position="327"/>
        <end position="346"/>
    </location>
</feature>
<name>A0A4Z1PLY8_9PEZI</name>
<sequence>MPTIRNRYRSPAESFAFVQQRAMNAGSIMYNRGQLSAPLQASQAAQRTSPPQQPFSTWAYNSPAQNAHPLLPRRQPVMLETRTQPPEIPQARPLSTTAQAIRSLGIQNPQGEYLPQPKMPLPVVQHPTNLQTTMPPHAWTQQKGCGEFEFASLESDISDLGQGLLSTDENTPIIDLRRFPHFDTNHSQDAFASDASRRMSESSFSMSSNGPLADVPAFDELDVSFHQDYEWAGLETAPQNFMSRSNSRSRASPVPNLRASPYTMESDRNKRWSTGMYPSQTPSRPQQLNRYSSFYGSPLNQQTPMSPFDNVANLQTQNFMYPQNAHFHQSGHTSFSSPDQQFPSVSHPLPSQGLFRMLQSNADRLTGCSSHFADLSDPPDLYSSLHEEPSNPPEEDMNPSDPDLIPHEQDLRFNGDLYTPRWVRGHGNKREGWCGLCKPGRWLVLKNSAFWYDKSFTHGVSAATGAAFQGPQETRRTEGNLDVWEGLCGSCGDWIALVSSKKKGTTWFRHAYKCHTHPKVKDGPKRRRETNIATVRARAASISAPPPAAAEGTVSSQASVNDQSQEHPPLKKVHSEPIIVEIKSENDTTPVSTPQLTHTQLSTPSMPNNHTPNSQQPLTSIRNRRFSMHFDQFNMTSAPFRSRLESFNEHHEHAFHDNKESAVQEAKEPTLPQKKDSGFEDGKEADFFHKEMDFESGEEKPFQGSIDKDLPLQNDGNEEMKSFDDSLPQGVSFDDNVNKQLTLGNIGSSTLHPQATLSPIFQHNTSDDSPTFHHGSLLQSPTFHHNPSISSPTFHHSYDDQGIDEHNSFFTSSESTFPGNHNHNFTDQTYQRLSEHFSPHEMPRFGSLTQEQHEQFMQVSGHDQQHESFMTTNDDQIPMLSIETDGDHTMNPFDSFADMI</sequence>
<feature type="region of interest" description="Disordered" evidence="1">
    <location>
        <begin position="654"/>
        <end position="680"/>
    </location>
</feature>
<dbReference type="InterPro" id="IPR028012">
    <property type="entry name" value="Rua1_C"/>
</dbReference>
<feature type="compositionally biased region" description="Polar residues" evidence="1">
    <location>
        <begin position="553"/>
        <end position="563"/>
    </location>
</feature>
<evidence type="ECO:0000313" key="3">
    <source>
        <dbReference type="EMBL" id="TID24500.1"/>
    </source>
</evidence>
<dbReference type="AlphaFoldDB" id="A0A4Z1PLY8"/>
<accession>A0A4Z1PLY8</accession>
<comment type="caution">
    <text evidence="3">The sequence shown here is derived from an EMBL/GenBank/DDBJ whole genome shotgun (WGS) entry which is preliminary data.</text>
</comment>
<feature type="region of interest" description="Disordered" evidence="1">
    <location>
        <begin position="379"/>
        <end position="403"/>
    </location>
</feature>
<keyword evidence="4" id="KW-1185">Reference proteome</keyword>
<feature type="compositionally biased region" description="Polar residues" evidence="1">
    <location>
        <begin position="47"/>
        <end position="65"/>
    </location>
</feature>
<proteinExistence type="predicted"/>
<protein>
    <submittedName>
        <fullName evidence="3">Putative mannan endo-1-4-beta-mannosidase A</fullName>
    </submittedName>
</protein>
<feature type="region of interest" description="Disordered" evidence="1">
    <location>
        <begin position="39"/>
        <end position="70"/>
    </location>
</feature>
<evidence type="ECO:0000259" key="2">
    <source>
        <dbReference type="Pfam" id="PF14616"/>
    </source>
</evidence>
<feature type="compositionally biased region" description="Basic and acidic residues" evidence="1">
    <location>
        <begin position="564"/>
        <end position="575"/>
    </location>
</feature>
<feature type="compositionally biased region" description="Polar residues" evidence="1">
    <location>
        <begin position="327"/>
        <end position="344"/>
    </location>
</feature>
<reference evidence="3 4" key="1">
    <citation type="submission" date="2019-04" db="EMBL/GenBank/DDBJ databases">
        <title>High contiguity whole genome sequence and gene annotation resource for two Venturia nashicola isolates.</title>
        <authorList>
            <person name="Prokchorchik M."/>
            <person name="Won K."/>
            <person name="Lee Y."/>
            <person name="Choi E.D."/>
            <person name="Segonzac C."/>
            <person name="Sohn K.H."/>
        </authorList>
    </citation>
    <scope>NUCLEOTIDE SEQUENCE [LARGE SCALE GENOMIC DNA]</scope>
    <source>
        <strain evidence="3 4">PRI2</strain>
    </source>
</reference>
<feature type="region of interest" description="Disordered" evidence="1">
    <location>
        <begin position="242"/>
        <end position="261"/>
    </location>
</feature>